<evidence type="ECO:0000256" key="5">
    <source>
        <dbReference type="SAM" id="SignalP"/>
    </source>
</evidence>
<reference evidence="7 8" key="1">
    <citation type="submission" date="2016-11" db="EMBL/GenBank/DDBJ databases">
        <authorList>
            <person name="Jaros S."/>
            <person name="Januszkiewicz K."/>
            <person name="Wedrychowicz H."/>
        </authorList>
    </citation>
    <scope>NUCLEOTIDE SEQUENCE [LARGE SCALE GENOMIC DNA]</scope>
    <source>
        <strain evidence="7 8">LMG 20594</strain>
    </source>
</reference>
<protein>
    <submittedName>
        <fullName evidence="7">Delta endotoxin, N-terminal domain</fullName>
    </submittedName>
</protein>
<dbReference type="GO" id="GO:0030435">
    <property type="term" value="P:sporulation resulting in formation of a cellular spore"/>
    <property type="evidence" value="ECO:0007669"/>
    <property type="project" value="UniProtKB-KW"/>
</dbReference>
<gene>
    <name evidence="7" type="ORF">SAMN05192548_100825</name>
</gene>
<evidence type="ECO:0000313" key="8">
    <source>
        <dbReference type="Proteomes" id="UP000184395"/>
    </source>
</evidence>
<evidence type="ECO:0000256" key="1">
    <source>
        <dbReference type="ARBA" id="ARBA00007819"/>
    </source>
</evidence>
<dbReference type="EMBL" id="FRAB01000008">
    <property type="protein sequence ID" value="SHJ85340.1"/>
    <property type="molecule type" value="Genomic_DNA"/>
</dbReference>
<dbReference type="SUPFAM" id="SSF56849">
    <property type="entry name" value="delta-Endotoxin (insectocide), N-terminal domain"/>
    <property type="match status" value="1"/>
</dbReference>
<keyword evidence="4" id="KW-0843">Virulence</keyword>
<dbReference type="Pfam" id="PF03945">
    <property type="entry name" value="Endotoxin_N"/>
    <property type="match status" value="1"/>
</dbReference>
<dbReference type="PROSITE" id="PS51318">
    <property type="entry name" value="TAT"/>
    <property type="match status" value="1"/>
</dbReference>
<feature type="signal peptide" evidence="5">
    <location>
        <begin position="1"/>
        <end position="26"/>
    </location>
</feature>
<dbReference type="OrthoDB" id="8957697at2"/>
<sequence>MTTRRTMIRAIPAAGIALGAPSFVLAASANPSRSDVAAPYYDPLQMFKTVLTVGLAQIPEVGWLVSAAVKLLWPSDKEDVWPQVRKQVEELVDRKIDDAVFSLLRARLNGLGGVTKLYLRAIATRDNEAIRSQFLASNTEFVAAAAEFRNPDYEWVLAPLFGMFSTMHMMLLRDCVLNGKNWGWSRATYDDIVRQSGDRLASYTKYLDQVSADEKSRYDKTAPPGPGGHQTALHDHYQPFHLKETLLVDDFRTLLTYLDPVGYPHKVPDIPFKDVYSAAYGTADDWDPVCASLSSNGVAPQYSRPLKSFSSIYIEYFNFTPRVVDVQYPTGKGPERRADGRRIDRYGIISYEKGGVEKKTITIPPPADSKRFNVAKARVTGDSIPSGVSLVLDDGSELQLWYRSSTGVKEVSVPGRMLSTLNMWTRSRFYDFDLGCIIFGFSVDTEFVPVILREIFYIGAIDQPNLGAAFLPRNVSRGLQRRREAFWRDVMSRVSA</sequence>
<dbReference type="PANTHER" id="PTHR37003">
    <property type="entry name" value="ENDOTOXIN_N DOMAIN-CONTAINING PROTEIN-RELATED"/>
    <property type="match status" value="1"/>
</dbReference>
<dbReference type="GO" id="GO:0001907">
    <property type="term" value="P:symbiont-mediated killing of host cell"/>
    <property type="evidence" value="ECO:0007669"/>
    <property type="project" value="InterPro"/>
</dbReference>
<keyword evidence="5" id="KW-0732">Signal</keyword>
<dbReference type="RefSeq" id="WP_073428319.1">
    <property type="nucleotide sequence ID" value="NZ_CADFGY010000010.1"/>
</dbReference>
<dbReference type="InterPro" id="IPR006311">
    <property type="entry name" value="TAT_signal"/>
</dbReference>
<keyword evidence="3" id="KW-0749">Sporulation</keyword>
<comment type="similarity">
    <text evidence="1">Belongs to the delta endotoxin family.</text>
</comment>
<proteinExistence type="inferred from homology"/>
<dbReference type="Proteomes" id="UP000184395">
    <property type="component" value="Unassembled WGS sequence"/>
</dbReference>
<feature type="chain" id="PRO_5009919578" evidence="5">
    <location>
        <begin position="27"/>
        <end position="496"/>
    </location>
</feature>
<dbReference type="Gene3D" id="1.20.190.10">
    <property type="entry name" value="Pesticidal crystal protein, N-terminal domain"/>
    <property type="match status" value="1"/>
</dbReference>
<dbReference type="InterPro" id="IPR038979">
    <property type="entry name" value="Pest_crys"/>
</dbReference>
<dbReference type="InterPro" id="IPR005639">
    <property type="entry name" value="Pest_crys_dom_I"/>
</dbReference>
<dbReference type="InterPro" id="IPR036716">
    <property type="entry name" value="Pest_crys_N_sf"/>
</dbReference>
<name>A0A1M6MPP2_9BURK</name>
<dbReference type="GeneID" id="301982536"/>
<dbReference type="AlphaFoldDB" id="A0A1M6MPP2"/>
<evidence type="ECO:0000256" key="2">
    <source>
        <dbReference type="ARBA" id="ARBA00022656"/>
    </source>
</evidence>
<dbReference type="KEGG" id="pts:CUJ90_31080"/>
<dbReference type="GO" id="GO:0090729">
    <property type="term" value="F:toxin activity"/>
    <property type="evidence" value="ECO:0007669"/>
    <property type="project" value="UniProtKB-KW"/>
</dbReference>
<dbReference type="PANTHER" id="PTHR37003:SF2">
    <property type="entry name" value="PESTICIDAL CRYSTAL PROTEIN N-TERMINAL DOMAIN-CONTAINING PROTEIN"/>
    <property type="match status" value="1"/>
</dbReference>
<keyword evidence="2" id="KW-0800">Toxin</keyword>
<evidence type="ECO:0000313" key="7">
    <source>
        <dbReference type="EMBL" id="SHJ85340.1"/>
    </source>
</evidence>
<evidence type="ECO:0000259" key="6">
    <source>
        <dbReference type="Pfam" id="PF03945"/>
    </source>
</evidence>
<evidence type="ECO:0000256" key="3">
    <source>
        <dbReference type="ARBA" id="ARBA00022969"/>
    </source>
</evidence>
<evidence type="ECO:0000256" key="4">
    <source>
        <dbReference type="ARBA" id="ARBA00023026"/>
    </source>
</evidence>
<organism evidence="7 8">
    <name type="scientific">Paraburkholderia terricola</name>
    <dbReference type="NCBI Taxonomy" id="169427"/>
    <lineage>
        <taxon>Bacteria</taxon>
        <taxon>Pseudomonadati</taxon>
        <taxon>Pseudomonadota</taxon>
        <taxon>Betaproteobacteria</taxon>
        <taxon>Burkholderiales</taxon>
        <taxon>Burkholderiaceae</taxon>
        <taxon>Paraburkholderia</taxon>
    </lineage>
</organism>
<feature type="domain" description="Pesticidal crystal protein" evidence="6">
    <location>
        <begin position="51"/>
        <end position="207"/>
    </location>
</feature>
<accession>A0A1M6MPP2</accession>